<proteinExistence type="predicted"/>
<evidence type="ECO:0000313" key="2">
    <source>
        <dbReference type="EMBL" id="NOV99015.1"/>
    </source>
</evidence>
<feature type="region of interest" description="Disordered" evidence="1">
    <location>
        <begin position="28"/>
        <end position="72"/>
    </location>
</feature>
<name>A0ABX2A8I4_9MICO</name>
<reference evidence="2 3" key="1">
    <citation type="submission" date="2020-05" db="EMBL/GenBank/DDBJ databases">
        <title>Genomic Encyclopedia of Type Strains, Phase III (KMG-III): the genomes of soil and plant-associated and newly described type strains.</title>
        <authorList>
            <person name="Whitman W."/>
        </authorList>
    </citation>
    <scope>NUCLEOTIDE SEQUENCE [LARGE SCALE GENOMIC DNA]</scope>
    <source>
        <strain evidence="2 3">KCTC 19046</strain>
    </source>
</reference>
<keyword evidence="3" id="KW-1185">Reference proteome</keyword>
<dbReference type="RefSeq" id="WP_171785198.1">
    <property type="nucleotide sequence ID" value="NZ_BAAAML010000011.1"/>
</dbReference>
<dbReference type="Proteomes" id="UP000757540">
    <property type="component" value="Unassembled WGS sequence"/>
</dbReference>
<sequence>MHLDHLTEHQVREAELVRRVEQVRRARERLADRASRDDVPPERATRRRSRRLPWRLAPGRSARPPRPGTMSA</sequence>
<protein>
    <submittedName>
        <fullName evidence="2">Uncharacterized protein</fullName>
    </submittedName>
</protein>
<accession>A0ABX2A8I4</accession>
<comment type="caution">
    <text evidence="2">The sequence shown here is derived from an EMBL/GenBank/DDBJ whole genome shotgun (WGS) entry which is preliminary data.</text>
</comment>
<gene>
    <name evidence="2" type="ORF">HDG69_003617</name>
</gene>
<feature type="compositionally biased region" description="Basic and acidic residues" evidence="1">
    <location>
        <begin position="28"/>
        <end position="44"/>
    </location>
</feature>
<evidence type="ECO:0000313" key="3">
    <source>
        <dbReference type="Proteomes" id="UP000757540"/>
    </source>
</evidence>
<dbReference type="EMBL" id="JABEZU010000005">
    <property type="protein sequence ID" value="NOV99015.1"/>
    <property type="molecule type" value="Genomic_DNA"/>
</dbReference>
<evidence type="ECO:0000256" key="1">
    <source>
        <dbReference type="SAM" id="MobiDB-lite"/>
    </source>
</evidence>
<organism evidence="2 3">
    <name type="scientific">Isoptericola halotolerans</name>
    <dbReference type="NCBI Taxonomy" id="300560"/>
    <lineage>
        <taxon>Bacteria</taxon>
        <taxon>Bacillati</taxon>
        <taxon>Actinomycetota</taxon>
        <taxon>Actinomycetes</taxon>
        <taxon>Micrococcales</taxon>
        <taxon>Promicromonosporaceae</taxon>
        <taxon>Isoptericola</taxon>
    </lineage>
</organism>